<evidence type="ECO:0000256" key="1">
    <source>
        <dbReference type="ARBA" id="ARBA00006594"/>
    </source>
</evidence>
<evidence type="ECO:0000256" key="2">
    <source>
        <dbReference type="ARBA" id="ARBA00022603"/>
    </source>
</evidence>
<dbReference type="SUPFAM" id="SSF53335">
    <property type="entry name" value="S-adenosyl-L-methionine-dependent methyltransferases"/>
    <property type="match status" value="1"/>
</dbReference>
<dbReference type="GO" id="GO:0003677">
    <property type="term" value="F:DNA binding"/>
    <property type="evidence" value="ECO:0007669"/>
    <property type="project" value="InterPro"/>
</dbReference>
<keyword evidence="3" id="KW-0808">Transferase</keyword>
<dbReference type="Pfam" id="PF01555">
    <property type="entry name" value="N6_N4_Mtase"/>
    <property type="match status" value="1"/>
</dbReference>
<protein>
    <submittedName>
        <fullName evidence="6">Site-specific DNA-methyltransferase</fullName>
    </submittedName>
</protein>
<keyword evidence="4" id="KW-0680">Restriction system</keyword>
<organism evidence="6 7">
    <name type="scientific">Lacrimispora amygdalina</name>
    <dbReference type="NCBI Taxonomy" id="253257"/>
    <lineage>
        <taxon>Bacteria</taxon>
        <taxon>Bacillati</taxon>
        <taxon>Bacillota</taxon>
        <taxon>Clostridia</taxon>
        <taxon>Lachnospirales</taxon>
        <taxon>Lachnospiraceae</taxon>
        <taxon>Lacrimispora</taxon>
    </lineage>
</organism>
<comment type="similarity">
    <text evidence="1">Belongs to the N(4)/N(6)-methyltransferase family.</text>
</comment>
<proteinExistence type="inferred from homology"/>
<dbReference type="GO" id="GO:0009307">
    <property type="term" value="P:DNA restriction-modification system"/>
    <property type="evidence" value="ECO:0007669"/>
    <property type="project" value="UniProtKB-KW"/>
</dbReference>
<dbReference type="AlphaFoldDB" id="A0A3E2N9L7"/>
<dbReference type="InterPro" id="IPR002941">
    <property type="entry name" value="DNA_methylase_N4/N6"/>
</dbReference>
<evidence type="ECO:0000313" key="6">
    <source>
        <dbReference type="EMBL" id="RFZ77686.1"/>
    </source>
</evidence>
<reference evidence="6 7" key="1">
    <citation type="submission" date="2018-07" db="EMBL/GenBank/DDBJ databases">
        <title>New species, Clostridium PI-S10-A1B.</title>
        <authorList>
            <person name="Krishna G."/>
            <person name="Summeta K."/>
            <person name="Shikha S."/>
            <person name="Prabhu P.B."/>
            <person name="Suresh K."/>
        </authorList>
    </citation>
    <scope>NUCLEOTIDE SEQUENCE [LARGE SCALE GENOMIC DNA]</scope>
    <source>
        <strain evidence="6 7">PI-S10-A1B</strain>
    </source>
</reference>
<comment type="caution">
    <text evidence="6">The sequence shown here is derived from an EMBL/GenBank/DDBJ whole genome shotgun (WGS) entry which is preliminary data.</text>
</comment>
<dbReference type="GO" id="GO:0008170">
    <property type="term" value="F:N-methyltransferase activity"/>
    <property type="evidence" value="ECO:0007669"/>
    <property type="project" value="InterPro"/>
</dbReference>
<sequence length="742" mass="83442">MDGETAICEHKNSHEIETIPVAELVSVAQFGEPIFPSLEPIAKVENAPNDSLWHTLIEADNYHALQLLEYLYEGQVDCIYIDPPYNTGARDWKYNNDYVDSNDAYRHSKWLSMLKKRLLIAKRILNPENSVLIITIDEREYNNLGMLLKEMFPEATIQMISTVINPAGVTRTGGFSRTDEYIYYVMLGDAKPQALPLSDEWRGNIKGGYKDKLRWNGLQRSGTGILRSDRPNMFYPVFISEDGKRIISVGNPIPLDADRQQVQVPQGTVAVWPVFPDGKEGRWRLGRGTLLHLIDKHYVKLGKFRGESTSITYLARGEQMKVESGDFPVIGYADDGSVIVDESAYKAKFVPGTQWWISSHDATQKGTKMLTALLPNVSFTFPKSPYAVKDAISFFVSDKSNALIIDFFAGSGTTLHAVNLLNAEDNGKRRCILVTNNEVSEAEAQILTERGYQPGDPEWEKHGICRSVTWPRTEYSILGKRADGTVLSGEYFTNQTTTKEVNRSFYQLGFVENPASLTPAAKKQIVALIGKDKLPQSLVKADSRFIVSEKHTASVLFDPDAADEWLNALEDQEHITDFYIVAKDSRTYNNIRQKVVDLLGTVTVTEPLKRPMSEGFAANVEYFKLGFLDKNSVSLGQQFAEILPLLWLKAGAIGKRPELDSAELPNMLILPQNSFAVLLDEDCYGKFAEALLETKNIGTVYFVTNSEEAFREMSDGIGIEQTYQLYRDYIDNFVIGSRRNNL</sequence>
<dbReference type="OrthoDB" id="9800801at2"/>
<dbReference type="Gene3D" id="3.40.50.150">
    <property type="entry name" value="Vaccinia Virus protein VP39"/>
    <property type="match status" value="1"/>
</dbReference>
<dbReference type="PROSITE" id="PS00092">
    <property type="entry name" value="N6_MTASE"/>
    <property type="match status" value="1"/>
</dbReference>
<accession>A0A3E2N9L7</accession>
<evidence type="ECO:0000259" key="5">
    <source>
        <dbReference type="Pfam" id="PF01555"/>
    </source>
</evidence>
<dbReference type="InterPro" id="IPR002052">
    <property type="entry name" value="DNA_methylase_N6_adenine_CS"/>
</dbReference>
<evidence type="ECO:0000313" key="7">
    <source>
        <dbReference type="Proteomes" id="UP000260680"/>
    </source>
</evidence>
<feature type="domain" description="DNA methylase N-4/N-6" evidence="5">
    <location>
        <begin position="76"/>
        <end position="423"/>
    </location>
</feature>
<name>A0A3E2N9L7_9FIRM</name>
<dbReference type="GO" id="GO:0032259">
    <property type="term" value="P:methylation"/>
    <property type="evidence" value="ECO:0007669"/>
    <property type="project" value="UniProtKB-KW"/>
</dbReference>
<keyword evidence="2" id="KW-0489">Methyltransferase</keyword>
<evidence type="ECO:0000256" key="4">
    <source>
        <dbReference type="ARBA" id="ARBA00022747"/>
    </source>
</evidence>
<evidence type="ECO:0000256" key="3">
    <source>
        <dbReference type="ARBA" id="ARBA00022679"/>
    </source>
</evidence>
<gene>
    <name evidence="6" type="ORF">DS742_17280</name>
</gene>
<dbReference type="InterPro" id="IPR029063">
    <property type="entry name" value="SAM-dependent_MTases_sf"/>
</dbReference>
<dbReference type="Proteomes" id="UP000260680">
    <property type="component" value="Unassembled WGS sequence"/>
</dbReference>
<dbReference type="EMBL" id="QOHO01000056">
    <property type="protein sequence ID" value="RFZ77686.1"/>
    <property type="molecule type" value="Genomic_DNA"/>
</dbReference>